<dbReference type="GO" id="GO:0016788">
    <property type="term" value="F:hydrolase activity, acting on ester bonds"/>
    <property type="evidence" value="ECO:0007669"/>
    <property type="project" value="InterPro"/>
</dbReference>
<organism evidence="5 6">
    <name type="scientific">Porphyromonas loveana</name>
    <dbReference type="NCBI Taxonomy" id="1884669"/>
    <lineage>
        <taxon>Bacteria</taxon>
        <taxon>Pseudomonadati</taxon>
        <taxon>Bacteroidota</taxon>
        <taxon>Bacteroidia</taxon>
        <taxon>Bacteroidales</taxon>
        <taxon>Porphyromonadaceae</taxon>
        <taxon>Porphyromonas</taxon>
    </lineage>
</organism>
<dbReference type="GO" id="GO:0004536">
    <property type="term" value="F:DNA nuclease activity"/>
    <property type="evidence" value="ECO:0007669"/>
    <property type="project" value="InterPro"/>
</dbReference>
<reference evidence="5 6" key="1">
    <citation type="submission" date="2018-04" db="EMBL/GenBank/DDBJ databases">
        <title>Genomic Encyclopedia of Type Strains, Phase IV (KMG-IV): sequencing the most valuable type-strain genomes for metagenomic binning, comparative biology and taxonomic classification.</title>
        <authorList>
            <person name="Goeker M."/>
        </authorList>
    </citation>
    <scope>NUCLEOTIDE SEQUENCE [LARGE SCALE GENOMIC DNA]</scope>
    <source>
        <strain evidence="5 6">DSM 28520</strain>
    </source>
</reference>
<comment type="caution">
    <text evidence="5">The sequence shown here is derived from an EMBL/GenBank/DDBJ whole genome shotgun (WGS) entry which is preliminary data.</text>
</comment>
<sequence>MFLVDTHTHVYEPQFDEDRESSIVASQEAGVAHLILPNIDVESIPRMHSLKALYPDYVSEAMGLHPTSVKADFREQLGVIHDEFDVRPYVAIGEIGIDLYWDKTYLAEQIEAFETQIDWSVERNLPIIIHAREAWEVVFSSLDRFPLDKIRGVFHSFSGDEADLERALSYPHFCIGINGVVTFKKNTLQSLLQQIPPKRLLLETDSPYLAPVPHRGRRNEPAYMVHTANHIAHCLDIDVAILAQATTENACRLFDLSLNLERLKPSL</sequence>
<dbReference type="PANTHER" id="PTHR46124:SF4">
    <property type="entry name" value="HYDROLASE TATD"/>
    <property type="match status" value="1"/>
</dbReference>
<feature type="binding site" evidence="4">
    <location>
        <position position="7"/>
    </location>
    <ligand>
        <name>a divalent metal cation</name>
        <dbReference type="ChEBI" id="CHEBI:60240"/>
        <label>1</label>
    </ligand>
</feature>
<evidence type="ECO:0000256" key="1">
    <source>
        <dbReference type="ARBA" id="ARBA00009275"/>
    </source>
</evidence>
<dbReference type="PANTHER" id="PTHR46124">
    <property type="entry name" value="D-AMINOACYL-TRNA DEACYLASE"/>
    <property type="match status" value="1"/>
</dbReference>
<gene>
    <name evidence="5" type="ORF">C7382_10398</name>
</gene>
<dbReference type="NCBIfam" id="TIGR00010">
    <property type="entry name" value="YchF/TatD family DNA exonuclease"/>
    <property type="match status" value="1"/>
</dbReference>
<feature type="binding site" evidence="4">
    <location>
        <position position="205"/>
    </location>
    <ligand>
        <name>a divalent metal cation</name>
        <dbReference type="ChEBI" id="CHEBI:60240"/>
        <label>1</label>
    </ligand>
</feature>
<feature type="binding site" evidence="4">
    <location>
        <position position="94"/>
    </location>
    <ligand>
        <name>a divalent metal cation</name>
        <dbReference type="ChEBI" id="CHEBI:60240"/>
        <label>1</label>
    </ligand>
</feature>
<evidence type="ECO:0000256" key="2">
    <source>
        <dbReference type="ARBA" id="ARBA00022723"/>
    </source>
</evidence>
<name>A0A2U1FMI3_9PORP</name>
<evidence type="ECO:0000313" key="6">
    <source>
        <dbReference type="Proteomes" id="UP000245462"/>
    </source>
</evidence>
<feature type="binding site" evidence="4">
    <location>
        <position position="9"/>
    </location>
    <ligand>
        <name>a divalent metal cation</name>
        <dbReference type="ChEBI" id="CHEBI:60240"/>
        <label>1</label>
    </ligand>
</feature>
<dbReference type="RefSeq" id="WP_116678710.1">
    <property type="nucleotide sequence ID" value="NZ_JBGXZY010000073.1"/>
</dbReference>
<dbReference type="InterPro" id="IPR015991">
    <property type="entry name" value="TatD/YcfH-like"/>
</dbReference>
<dbReference type="CDD" id="cd01310">
    <property type="entry name" value="TatD_DNAse"/>
    <property type="match status" value="1"/>
</dbReference>
<evidence type="ECO:0000256" key="4">
    <source>
        <dbReference type="PIRSR" id="PIRSR005902-1"/>
    </source>
</evidence>
<dbReference type="Pfam" id="PF01026">
    <property type="entry name" value="TatD_DNase"/>
    <property type="match status" value="1"/>
</dbReference>
<comment type="similarity">
    <text evidence="1">Belongs to the metallo-dependent hydrolases superfamily. TatD-type hydrolase family.</text>
</comment>
<evidence type="ECO:0000256" key="3">
    <source>
        <dbReference type="ARBA" id="ARBA00022801"/>
    </source>
</evidence>
<evidence type="ECO:0000313" key="5">
    <source>
        <dbReference type="EMBL" id="PVZ13403.1"/>
    </source>
</evidence>
<proteinExistence type="inferred from homology"/>
<dbReference type="PROSITE" id="PS01091">
    <property type="entry name" value="TATD_3"/>
    <property type="match status" value="1"/>
</dbReference>
<dbReference type="SUPFAM" id="SSF51556">
    <property type="entry name" value="Metallo-dependent hydrolases"/>
    <property type="match status" value="1"/>
</dbReference>
<dbReference type="InterPro" id="IPR001130">
    <property type="entry name" value="TatD-like"/>
</dbReference>
<dbReference type="PIRSF" id="PIRSF005902">
    <property type="entry name" value="DNase_TatD"/>
    <property type="match status" value="1"/>
</dbReference>
<dbReference type="GO" id="GO:0046872">
    <property type="term" value="F:metal ion binding"/>
    <property type="evidence" value="ECO:0007669"/>
    <property type="project" value="UniProtKB-KW"/>
</dbReference>
<dbReference type="OrthoDB" id="9810005at2"/>
<dbReference type="EMBL" id="QEKY01000003">
    <property type="protein sequence ID" value="PVZ13403.1"/>
    <property type="molecule type" value="Genomic_DNA"/>
</dbReference>
<dbReference type="Proteomes" id="UP000245462">
    <property type="component" value="Unassembled WGS sequence"/>
</dbReference>
<dbReference type="GO" id="GO:0005829">
    <property type="term" value="C:cytosol"/>
    <property type="evidence" value="ECO:0007669"/>
    <property type="project" value="TreeGrafter"/>
</dbReference>
<dbReference type="Gene3D" id="3.20.20.140">
    <property type="entry name" value="Metal-dependent hydrolases"/>
    <property type="match status" value="1"/>
</dbReference>
<keyword evidence="2 4" id="KW-0479">Metal-binding</keyword>
<dbReference type="PROSITE" id="PS01090">
    <property type="entry name" value="TATD_2"/>
    <property type="match status" value="1"/>
</dbReference>
<feature type="binding site" evidence="4">
    <location>
        <position position="155"/>
    </location>
    <ligand>
        <name>a divalent metal cation</name>
        <dbReference type="ChEBI" id="CHEBI:60240"/>
        <label>2</label>
    </ligand>
</feature>
<dbReference type="InterPro" id="IPR018228">
    <property type="entry name" value="DNase_TatD-rel_CS"/>
</dbReference>
<dbReference type="FunFam" id="3.20.20.140:FF:000005">
    <property type="entry name" value="TatD family hydrolase"/>
    <property type="match status" value="1"/>
</dbReference>
<feature type="binding site" evidence="4">
    <location>
        <position position="130"/>
    </location>
    <ligand>
        <name>a divalent metal cation</name>
        <dbReference type="ChEBI" id="CHEBI:60240"/>
        <label>2</label>
    </ligand>
</feature>
<protein>
    <submittedName>
        <fullName evidence="5">TatD DNase family protein</fullName>
    </submittedName>
</protein>
<keyword evidence="6" id="KW-1185">Reference proteome</keyword>
<dbReference type="GeneID" id="94550160"/>
<keyword evidence="3" id="KW-0378">Hydrolase</keyword>
<dbReference type="AlphaFoldDB" id="A0A2U1FMI3"/>
<dbReference type="InterPro" id="IPR032466">
    <property type="entry name" value="Metal_Hydrolase"/>
</dbReference>
<accession>A0A2U1FMI3</accession>